<feature type="compositionally biased region" description="Basic and acidic residues" evidence="1">
    <location>
        <begin position="63"/>
        <end position="72"/>
    </location>
</feature>
<dbReference type="Proteomes" id="UP000829685">
    <property type="component" value="Unassembled WGS sequence"/>
</dbReference>
<comment type="caution">
    <text evidence="2">The sequence shown here is derived from an EMBL/GenBank/DDBJ whole genome shotgun (WGS) entry which is preliminary data.</text>
</comment>
<dbReference type="EMBL" id="JAFIMR010000068">
    <property type="protein sequence ID" value="KAI1850802.1"/>
    <property type="molecule type" value="Genomic_DNA"/>
</dbReference>
<proteinExistence type="predicted"/>
<name>A0A9P9W8T8_9PEZI</name>
<sequence>MAPKSHASAAGTAYSNDKMNMATRHSHSVNAYVTSDTSNPTAHLALGSGKATSPDQKVKKTKEKLDAWDKAWRSTKSNGG</sequence>
<gene>
    <name evidence="2" type="ORF">JX265_013365</name>
</gene>
<dbReference type="AlphaFoldDB" id="A0A9P9W8T8"/>
<protein>
    <submittedName>
        <fullName evidence="2">Uncharacterized protein</fullName>
    </submittedName>
</protein>
<accession>A0A9P9W8T8</accession>
<organism evidence="2 3">
    <name type="scientific">Neoarthrinium moseri</name>
    <dbReference type="NCBI Taxonomy" id="1658444"/>
    <lineage>
        <taxon>Eukaryota</taxon>
        <taxon>Fungi</taxon>
        <taxon>Dikarya</taxon>
        <taxon>Ascomycota</taxon>
        <taxon>Pezizomycotina</taxon>
        <taxon>Sordariomycetes</taxon>
        <taxon>Xylariomycetidae</taxon>
        <taxon>Amphisphaeriales</taxon>
        <taxon>Apiosporaceae</taxon>
        <taxon>Neoarthrinium</taxon>
    </lineage>
</organism>
<reference evidence="2" key="1">
    <citation type="submission" date="2021-03" db="EMBL/GenBank/DDBJ databases">
        <title>Revisited historic fungal species revealed as producer of novel bioactive compounds through whole genome sequencing and comparative genomics.</title>
        <authorList>
            <person name="Vignolle G.A."/>
            <person name="Hochenegger N."/>
            <person name="Mach R.L."/>
            <person name="Mach-Aigner A.R."/>
            <person name="Javad Rahimi M."/>
            <person name="Salim K.A."/>
            <person name="Chan C.M."/>
            <person name="Lim L.B.L."/>
            <person name="Cai F."/>
            <person name="Druzhinina I.S."/>
            <person name="U'Ren J.M."/>
            <person name="Derntl C."/>
        </authorList>
    </citation>
    <scope>NUCLEOTIDE SEQUENCE</scope>
    <source>
        <strain evidence="2">TUCIM 5799</strain>
    </source>
</reference>
<evidence type="ECO:0000313" key="3">
    <source>
        <dbReference type="Proteomes" id="UP000829685"/>
    </source>
</evidence>
<evidence type="ECO:0000256" key="1">
    <source>
        <dbReference type="SAM" id="MobiDB-lite"/>
    </source>
</evidence>
<feature type="compositionally biased region" description="Polar residues" evidence="1">
    <location>
        <begin position="28"/>
        <end position="41"/>
    </location>
</feature>
<keyword evidence="3" id="KW-1185">Reference proteome</keyword>
<feature type="region of interest" description="Disordered" evidence="1">
    <location>
        <begin position="1"/>
        <end position="80"/>
    </location>
</feature>
<evidence type="ECO:0000313" key="2">
    <source>
        <dbReference type="EMBL" id="KAI1850802.1"/>
    </source>
</evidence>